<evidence type="ECO:0000256" key="2">
    <source>
        <dbReference type="ARBA" id="ARBA00004861"/>
    </source>
</evidence>
<evidence type="ECO:0000256" key="5">
    <source>
        <dbReference type="ARBA" id="ARBA00023239"/>
    </source>
</evidence>
<dbReference type="PANTHER" id="PTHR32119">
    <property type="entry name" value="OROTIDINE 5'-PHOSPHATE DECARBOXYLASE"/>
    <property type="match status" value="1"/>
</dbReference>
<feature type="active site" description="For OMPdecase activity" evidence="8">
    <location>
        <position position="81"/>
    </location>
</feature>
<evidence type="ECO:0000256" key="6">
    <source>
        <dbReference type="ARBA" id="ARBA00049157"/>
    </source>
</evidence>
<keyword evidence="12" id="KW-1185">Reference proteome</keyword>
<dbReference type="NCBIfam" id="NF001273">
    <property type="entry name" value="PRK00230.1"/>
    <property type="match status" value="1"/>
</dbReference>
<dbReference type="EC" id="4.1.1.23" evidence="7"/>
<dbReference type="OrthoDB" id="9806203at2"/>
<evidence type="ECO:0000313" key="11">
    <source>
        <dbReference type="EMBL" id="BBU68708.1"/>
    </source>
</evidence>
<feature type="binding site" evidence="7 9">
    <location>
        <position position="221"/>
    </location>
    <ligand>
        <name>substrate</name>
    </ligand>
</feature>
<name>A0A679HRI2_9RHOO</name>
<feature type="binding site" evidence="7 9">
    <location>
        <position position="48"/>
    </location>
    <ligand>
        <name>substrate</name>
    </ligand>
</feature>
<evidence type="ECO:0000256" key="4">
    <source>
        <dbReference type="ARBA" id="ARBA00022975"/>
    </source>
</evidence>
<evidence type="ECO:0000256" key="9">
    <source>
        <dbReference type="PIRSR" id="PIRSR614732-2"/>
    </source>
</evidence>
<feature type="binding site" evidence="7 9">
    <location>
        <position position="220"/>
    </location>
    <ligand>
        <name>substrate</name>
    </ligand>
</feature>
<feature type="active site" description="For OMPdecase activity" evidence="8">
    <location>
        <position position="76"/>
    </location>
</feature>
<feature type="binding site" evidence="7 9">
    <location>
        <position position="129"/>
    </location>
    <ligand>
        <name>substrate</name>
    </ligand>
</feature>
<dbReference type="UniPathway" id="UPA00070">
    <property type="reaction ID" value="UER00120"/>
</dbReference>
<keyword evidence="4 7" id="KW-0665">Pyrimidine biosynthesis</keyword>
<dbReference type="InterPro" id="IPR018089">
    <property type="entry name" value="OMPdecase_AS"/>
</dbReference>
<evidence type="ECO:0000313" key="12">
    <source>
        <dbReference type="Proteomes" id="UP000463961"/>
    </source>
</evidence>
<comment type="pathway">
    <text evidence="2 7 10">Pyrimidine metabolism; UMP biosynthesis via de novo pathway; UMP from orotate: step 2/2.</text>
</comment>
<dbReference type="Proteomes" id="UP000463961">
    <property type="component" value="Chromosome"/>
</dbReference>
<comment type="function">
    <text evidence="1 7">Catalyzes the decarboxylation of orotidine 5'-monophosphate (OMP) to uridine 5'-monophosphate (UMP).</text>
</comment>
<gene>
    <name evidence="7 11" type="primary">pyrF</name>
    <name evidence="11" type="ORF">ICHIAU1_09910</name>
</gene>
<reference evidence="12" key="1">
    <citation type="submission" date="2020-01" db="EMBL/GenBank/DDBJ databases">
        <title>Phosphoaccumulans saitamaens gen. nov., sp. nov., a polyphosphate accumulating bacterium isolated from surface river water.</title>
        <authorList>
            <person name="Watanabe K."/>
            <person name="Suda W."/>
        </authorList>
    </citation>
    <scope>NUCLEOTIDE SEQUENCE [LARGE SCALE GENOMIC DNA]</scope>
    <source>
        <strain evidence="12">ICHIAU1</strain>
    </source>
</reference>
<feature type="active site" description="For OMPdecase activity" evidence="8">
    <location>
        <position position="78"/>
    </location>
</feature>
<dbReference type="InterPro" id="IPR014732">
    <property type="entry name" value="OMPdecase"/>
</dbReference>
<dbReference type="PROSITE" id="PS00156">
    <property type="entry name" value="OMPDECASE"/>
    <property type="match status" value="1"/>
</dbReference>
<dbReference type="GO" id="GO:0006207">
    <property type="term" value="P:'de novo' pyrimidine nucleobase biosynthetic process"/>
    <property type="evidence" value="ECO:0007669"/>
    <property type="project" value="InterPro"/>
</dbReference>
<evidence type="ECO:0000256" key="7">
    <source>
        <dbReference type="HAMAP-Rule" id="MF_01200"/>
    </source>
</evidence>
<evidence type="ECO:0000256" key="8">
    <source>
        <dbReference type="PIRSR" id="PIRSR614732-1"/>
    </source>
</evidence>
<comment type="subunit">
    <text evidence="7">Homodimer.</text>
</comment>
<dbReference type="EMBL" id="AP022345">
    <property type="protein sequence ID" value="BBU68708.1"/>
    <property type="molecule type" value="Genomic_DNA"/>
</dbReference>
<dbReference type="Pfam" id="PF00215">
    <property type="entry name" value="OMPdecase"/>
    <property type="match status" value="1"/>
</dbReference>
<feature type="binding site" evidence="7">
    <location>
        <begin position="76"/>
        <end position="85"/>
    </location>
    <ligand>
        <name>substrate</name>
    </ligand>
</feature>
<feature type="binding site" evidence="7 9">
    <location>
        <position position="190"/>
    </location>
    <ligand>
        <name>substrate</name>
    </ligand>
</feature>
<keyword evidence="5 7" id="KW-0456">Lyase</keyword>
<organism evidence="11 12">
    <name type="scientific">Fluviibacter phosphoraccumulans</name>
    <dbReference type="NCBI Taxonomy" id="1751046"/>
    <lineage>
        <taxon>Bacteria</taxon>
        <taxon>Pseudomonadati</taxon>
        <taxon>Pseudomonadota</taxon>
        <taxon>Betaproteobacteria</taxon>
        <taxon>Rhodocyclales</taxon>
        <taxon>Fluviibacteraceae</taxon>
        <taxon>Fluviibacter</taxon>
    </lineage>
</organism>
<evidence type="ECO:0000256" key="10">
    <source>
        <dbReference type="RuleBase" id="RU000512"/>
    </source>
</evidence>
<dbReference type="GO" id="GO:0044205">
    <property type="term" value="P:'de novo' UMP biosynthetic process"/>
    <property type="evidence" value="ECO:0007669"/>
    <property type="project" value="UniProtKB-UniRule"/>
</dbReference>
<dbReference type="GO" id="GO:0004590">
    <property type="term" value="F:orotidine-5'-phosphate decarboxylase activity"/>
    <property type="evidence" value="ECO:0007669"/>
    <property type="project" value="UniProtKB-UniRule"/>
</dbReference>
<dbReference type="PANTHER" id="PTHR32119:SF2">
    <property type="entry name" value="OROTIDINE 5'-PHOSPHATE DECARBOXYLASE"/>
    <property type="match status" value="1"/>
</dbReference>
<dbReference type="Gene3D" id="3.20.20.70">
    <property type="entry name" value="Aldolase class I"/>
    <property type="match status" value="1"/>
</dbReference>
<dbReference type="SMART" id="SM00934">
    <property type="entry name" value="OMPdecase"/>
    <property type="match status" value="1"/>
</dbReference>
<dbReference type="NCBIfam" id="TIGR01740">
    <property type="entry name" value="pyrF"/>
    <property type="match status" value="1"/>
</dbReference>
<keyword evidence="3 7" id="KW-0210">Decarboxylase</keyword>
<accession>A0A679HRI2</accession>
<feature type="binding site" evidence="7 9">
    <location>
        <position position="200"/>
    </location>
    <ligand>
        <name>substrate</name>
    </ligand>
</feature>
<sequence length="246" mass="26644">MTALNSTDLRSQISVPRNERLIVALDVADAAEARALVEQLGDSVQFYKVGMELFMAGGYFELIDWLGARGKKVFVDLKFFDVPETVRSAIRALAKRNVAFATIHGNQAIMEAAGKEKGNLKVLAVTALTSLDRGDLDDLGFNCDIEQLVLSRARRALEAGCDGIISSGLEAPLIRQELGPRIMVVTPGIRPVENRVEDDQKRTVDVAQAFRNGADYIVMGRPIRGAADPKAAAEAVQASIATVFTQ</sequence>
<proteinExistence type="inferred from homology"/>
<feature type="active site" description="Proton donor" evidence="7">
    <location>
        <position position="78"/>
    </location>
</feature>
<protein>
    <recommendedName>
        <fullName evidence="7">Orotidine 5'-phosphate decarboxylase</fullName>
        <ecNumber evidence="7">4.1.1.23</ecNumber>
    </recommendedName>
    <alternativeName>
        <fullName evidence="7">OMP decarboxylase</fullName>
        <shortName evidence="7">OMPDCase</shortName>
        <shortName evidence="7">OMPdecase</shortName>
    </alternativeName>
</protein>
<dbReference type="InterPro" id="IPR011060">
    <property type="entry name" value="RibuloseP-bd_barrel"/>
</dbReference>
<dbReference type="InterPro" id="IPR047596">
    <property type="entry name" value="OMPdecase_bac"/>
</dbReference>
<evidence type="ECO:0000256" key="3">
    <source>
        <dbReference type="ARBA" id="ARBA00022793"/>
    </source>
</evidence>
<dbReference type="HAMAP" id="MF_01200_B">
    <property type="entry name" value="OMPdecase_type1_B"/>
    <property type="match status" value="1"/>
</dbReference>
<dbReference type="AlphaFoldDB" id="A0A679HRI2"/>
<comment type="catalytic activity">
    <reaction evidence="6 7 10">
        <text>orotidine 5'-phosphate + H(+) = UMP + CO2</text>
        <dbReference type="Rhea" id="RHEA:11596"/>
        <dbReference type="ChEBI" id="CHEBI:15378"/>
        <dbReference type="ChEBI" id="CHEBI:16526"/>
        <dbReference type="ChEBI" id="CHEBI:57538"/>
        <dbReference type="ChEBI" id="CHEBI:57865"/>
        <dbReference type="EC" id="4.1.1.23"/>
    </reaction>
</comment>
<dbReference type="SUPFAM" id="SSF51366">
    <property type="entry name" value="Ribulose-phoshate binding barrel"/>
    <property type="match status" value="1"/>
</dbReference>
<dbReference type="InterPro" id="IPR001754">
    <property type="entry name" value="OMPdeCOase_dom"/>
</dbReference>
<evidence type="ECO:0000256" key="1">
    <source>
        <dbReference type="ARBA" id="ARBA00002356"/>
    </source>
</evidence>
<dbReference type="RefSeq" id="WP_162050528.1">
    <property type="nucleotide sequence ID" value="NZ_AP019011.1"/>
</dbReference>
<dbReference type="GO" id="GO:0005829">
    <property type="term" value="C:cytosol"/>
    <property type="evidence" value="ECO:0007669"/>
    <property type="project" value="TreeGrafter"/>
</dbReference>
<comment type="similarity">
    <text evidence="7">Belongs to the OMP decarboxylase family. Type 1 subfamily.</text>
</comment>
<dbReference type="InterPro" id="IPR013785">
    <property type="entry name" value="Aldolase_TIM"/>
</dbReference>
<feature type="binding site" evidence="7 9">
    <location>
        <position position="26"/>
    </location>
    <ligand>
        <name>substrate</name>
    </ligand>
</feature>
<dbReference type="CDD" id="cd04725">
    <property type="entry name" value="OMP_decarboxylase_like"/>
    <property type="match status" value="1"/>
</dbReference>